<dbReference type="SUPFAM" id="SSF56112">
    <property type="entry name" value="Protein kinase-like (PK-like)"/>
    <property type="match status" value="1"/>
</dbReference>
<dbReference type="SMART" id="SM00369">
    <property type="entry name" value="LRR_TYP"/>
    <property type="match status" value="9"/>
</dbReference>
<evidence type="ECO:0000256" key="13">
    <source>
        <dbReference type="ARBA" id="ARBA00022741"/>
    </source>
</evidence>
<evidence type="ECO:0000256" key="2">
    <source>
        <dbReference type="ARBA" id="ARBA00004479"/>
    </source>
</evidence>
<dbReference type="InterPro" id="IPR032675">
    <property type="entry name" value="LRR_dom_sf"/>
</dbReference>
<protein>
    <recommendedName>
        <fullName evidence="4">non-specific serine/threonine protein kinase</fullName>
        <ecNumber evidence="4">2.7.11.1</ecNumber>
    </recommendedName>
</protein>
<evidence type="ECO:0000313" key="27">
    <source>
        <dbReference type="Proteomes" id="UP001419268"/>
    </source>
</evidence>
<evidence type="ECO:0000256" key="7">
    <source>
        <dbReference type="ARBA" id="ARBA00022553"/>
    </source>
</evidence>
<keyword evidence="10 23" id="KW-0812">Transmembrane</keyword>
<dbReference type="GO" id="GO:0005524">
    <property type="term" value="F:ATP binding"/>
    <property type="evidence" value="ECO:0007669"/>
    <property type="project" value="UniProtKB-UniRule"/>
</dbReference>
<dbReference type="PROSITE" id="PS50011">
    <property type="entry name" value="PROTEIN_KINASE_DOM"/>
    <property type="match status" value="1"/>
</dbReference>
<keyword evidence="14" id="KW-0418">Kinase</keyword>
<keyword evidence="13 22" id="KW-0547">Nucleotide-binding</keyword>
<dbReference type="FunFam" id="1.10.510.10:FF:000358">
    <property type="entry name" value="Putative leucine-rich repeat receptor-like serine/threonine-protein kinase"/>
    <property type="match status" value="1"/>
</dbReference>
<dbReference type="SUPFAM" id="SSF52058">
    <property type="entry name" value="L domain-like"/>
    <property type="match status" value="2"/>
</dbReference>
<evidence type="ECO:0000256" key="19">
    <source>
        <dbReference type="ARBA" id="ARBA00023180"/>
    </source>
</evidence>
<organism evidence="26 27">
    <name type="scientific">Stephania cephalantha</name>
    <dbReference type="NCBI Taxonomy" id="152367"/>
    <lineage>
        <taxon>Eukaryota</taxon>
        <taxon>Viridiplantae</taxon>
        <taxon>Streptophyta</taxon>
        <taxon>Embryophyta</taxon>
        <taxon>Tracheophyta</taxon>
        <taxon>Spermatophyta</taxon>
        <taxon>Magnoliopsida</taxon>
        <taxon>Ranunculales</taxon>
        <taxon>Menispermaceae</taxon>
        <taxon>Menispermoideae</taxon>
        <taxon>Cissampelideae</taxon>
        <taxon>Stephania</taxon>
    </lineage>
</organism>
<dbReference type="EMBL" id="JBBNAG010000005">
    <property type="protein sequence ID" value="KAK9133193.1"/>
    <property type="molecule type" value="Genomic_DNA"/>
</dbReference>
<name>A0AAP0P6Y4_9MAGN</name>
<evidence type="ECO:0000256" key="3">
    <source>
        <dbReference type="ARBA" id="ARBA00008684"/>
    </source>
</evidence>
<dbReference type="InterPro" id="IPR011009">
    <property type="entry name" value="Kinase-like_dom_sf"/>
</dbReference>
<evidence type="ECO:0000256" key="4">
    <source>
        <dbReference type="ARBA" id="ARBA00012513"/>
    </source>
</evidence>
<dbReference type="Gene3D" id="1.10.510.10">
    <property type="entry name" value="Transferase(Phosphotransferase) domain 1"/>
    <property type="match status" value="1"/>
</dbReference>
<evidence type="ECO:0000256" key="5">
    <source>
        <dbReference type="ARBA" id="ARBA00022475"/>
    </source>
</evidence>
<keyword evidence="11 24" id="KW-0732">Signal</keyword>
<dbReference type="GO" id="GO:0005886">
    <property type="term" value="C:plasma membrane"/>
    <property type="evidence" value="ECO:0007669"/>
    <property type="project" value="UniProtKB-SubCell"/>
</dbReference>
<reference evidence="26 27" key="1">
    <citation type="submission" date="2024-01" db="EMBL/GenBank/DDBJ databases">
        <title>Genome assemblies of Stephania.</title>
        <authorList>
            <person name="Yang L."/>
        </authorList>
    </citation>
    <scope>NUCLEOTIDE SEQUENCE [LARGE SCALE GENOMIC DNA]</scope>
    <source>
        <strain evidence="26">JXDWG</strain>
        <tissue evidence="26">Leaf</tissue>
    </source>
</reference>
<dbReference type="EC" id="2.7.11.1" evidence="4"/>
<dbReference type="FunFam" id="3.80.10.10:FF:000288">
    <property type="entry name" value="LRR receptor-like serine/threonine-protein kinase EFR"/>
    <property type="match status" value="1"/>
</dbReference>
<keyword evidence="7" id="KW-0597">Phosphoprotein</keyword>
<keyword evidence="18" id="KW-0675">Receptor</keyword>
<keyword evidence="27" id="KW-1185">Reference proteome</keyword>
<dbReference type="FunFam" id="3.80.10.10:FF:000095">
    <property type="entry name" value="LRR receptor-like serine/threonine-protein kinase GSO1"/>
    <property type="match status" value="1"/>
</dbReference>
<comment type="caution">
    <text evidence="26">The sequence shown here is derived from an EMBL/GenBank/DDBJ whole genome shotgun (WGS) entry which is preliminary data.</text>
</comment>
<evidence type="ECO:0000256" key="16">
    <source>
        <dbReference type="ARBA" id="ARBA00022989"/>
    </source>
</evidence>
<dbReference type="Gene3D" id="3.30.200.20">
    <property type="entry name" value="Phosphorylase Kinase, domain 1"/>
    <property type="match status" value="1"/>
</dbReference>
<dbReference type="AlphaFoldDB" id="A0AAP0P6Y4"/>
<dbReference type="GO" id="GO:0004674">
    <property type="term" value="F:protein serine/threonine kinase activity"/>
    <property type="evidence" value="ECO:0007669"/>
    <property type="project" value="UniProtKB-KW"/>
</dbReference>
<dbReference type="Pfam" id="PF00560">
    <property type="entry name" value="LRR_1"/>
    <property type="match status" value="9"/>
</dbReference>
<keyword evidence="17 23" id="KW-0472">Membrane</keyword>
<dbReference type="InterPro" id="IPR025875">
    <property type="entry name" value="Leu-rich_rpt_4"/>
</dbReference>
<comment type="catalytic activity">
    <reaction evidence="21">
        <text>L-seryl-[protein] + ATP = O-phospho-L-seryl-[protein] + ADP + H(+)</text>
        <dbReference type="Rhea" id="RHEA:17989"/>
        <dbReference type="Rhea" id="RHEA-COMP:9863"/>
        <dbReference type="Rhea" id="RHEA-COMP:11604"/>
        <dbReference type="ChEBI" id="CHEBI:15378"/>
        <dbReference type="ChEBI" id="CHEBI:29999"/>
        <dbReference type="ChEBI" id="CHEBI:30616"/>
        <dbReference type="ChEBI" id="CHEBI:83421"/>
        <dbReference type="ChEBI" id="CHEBI:456216"/>
        <dbReference type="EC" id="2.7.11.1"/>
    </reaction>
</comment>
<dbReference type="SMART" id="SM00365">
    <property type="entry name" value="LRR_SD22"/>
    <property type="match status" value="7"/>
</dbReference>
<evidence type="ECO:0000256" key="20">
    <source>
        <dbReference type="ARBA" id="ARBA00047899"/>
    </source>
</evidence>
<evidence type="ECO:0000256" key="6">
    <source>
        <dbReference type="ARBA" id="ARBA00022527"/>
    </source>
</evidence>
<evidence type="ECO:0000256" key="21">
    <source>
        <dbReference type="ARBA" id="ARBA00048679"/>
    </source>
</evidence>
<proteinExistence type="inferred from homology"/>
<keyword evidence="16 23" id="KW-1133">Transmembrane helix</keyword>
<comment type="similarity">
    <text evidence="3">Belongs to the protein kinase superfamily. Ser/Thr protein kinase family.</text>
</comment>
<comment type="catalytic activity">
    <reaction evidence="20">
        <text>L-threonyl-[protein] + ATP = O-phospho-L-threonyl-[protein] + ADP + H(+)</text>
        <dbReference type="Rhea" id="RHEA:46608"/>
        <dbReference type="Rhea" id="RHEA-COMP:11060"/>
        <dbReference type="Rhea" id="RHEA-COMP:11605"/>
        <dbReference type="ChEBI" id="CHEBI:15378"/>
        <dbReference type="ChEBI" id="CHEBI:30013"/>
        <dbReference type="ChEBI" id="CHEBI:30616"/>
        <dbReference type="ChEBI" id="CHEBI:61977"/>
        <dbReference type="ChEBI" id="CHEBI:456216"/>
        <dbReference type="EC" id="2.7.11.1"/>
    </reaction>
</comment>
<keyword evidence="8" id="KW-0433">Leucine-rich repeat</keyword>
<evidence type="ECO:0000256" key="11">
    <source>
        <dbReference type="ARBA" id="ARBA00022729"/>
    </source>
</evidence>
<evidence type="ECO:0000313" key="26">
    <source>
        <dbReference type="EMBL" id="KAK9133193.1"/>
    </source>
</evidence>
<keyword evidence="5" id="KW-1003">Cell membrane</keyword>
<dbReference type="InterPro" id="IPR000719">
    <property type="entry name" value="Prot_kinase_dom"/>
</dbReference>
<dbReference type="InterPro" id="IPR003591">
    <property type="entry name" value="Leu-rich_rpt_typical-subtyp"/>
</dbReference>
<dbReference type="Pfam" id="PF08263">
    <property type="entry name" value="LRRNT_2"/>
    <property type="match status" value="1"/>
</dbReference>
<dbReference type="SMART" id="SM00220">
    <property type="entry name" value="S_TKc"/>
    <property type="match status" value="1"/>
</dbReference>
<dbReference type="PROSITE" id="PS00108">
    <property type="entry name" value="PROTEIN_KINASE_ST"/>
    <property type="match status" value="1"/>
</dbReference>
<keyword evidence="9" id="KW-0808">Transferase</keyword>
<feature type="domain" description="Protein kinase" evidence="25">
    <location>
        <begin position="710"/>
        <end position="1025"/>
    </location>
</feature>
<keyword evidence="6" id="KW-0723">Serine/threonine-protein kinase</keyword>
<dbReference type="Proteomes" id="UP001419268">
    <property type="component" value="Unassembled WGS sequence"/>
</dbReference>
<evidence type="ECO:0000256" key="18">
    <source>
        <dbReference type="ARBA" id="ARBA00023170"/>
    </source>
</evidence>
<keyword evidence="15 22" id="KW-0067">ATP-binding</keyword>
<dbReference type="PROSITE" id="PS00107">
    <property type="entry name" value="PROTEIN_KINASE_ATP"/>
    <property type="match status" value="1"/>
</dbReference>
<dbReference type="Gene3D" id="3.80.10.10">
    <property type="entry name" value="Ribonuclease Inhibitor"/>
    <property type="match status" value="4"/>
</dbReference>
<evidence type="ECO:0000256" key="14">
    <source>
        <dbReference type="ARBA" id="ARBA00022777"/>
    </source>
</evidence>
<dbReference type="PANTHER" id="PTHR48053:SF136">
    <property type="entry name" value="PROTEIN KINASE, PLANT-TYPE, PUTATIVE-RELATED"/>
    <property type="match status" value="1"/>
</dbReference>
<evidence type="ECO:0000256" key="17">
    <source>
        <dbReference type="ARBA" id="ARBA00023136"/>
    </source>
</evidence>
<evidence type="ECO:0000256" key="15">
    <source>
        <dbReference type="ARBA" id="ARBA00022840"/>
    </source>
</evidence>
<dbReference type="InterPro" id="IPR017441">
    <property type="entry name" value="Protein_kinase_ATP_BS"/>
</dbReference>
<sequence length="1025" mass="112792">MDYFSLCFIVVLTSLFSSHSLIYGAYSATNIDKEALLHFKSLTVDHSNGLEGWDETSSHCNWTGVTCNRMNQRVVILDLRGLGLSGTISPYLSNMSFLGALHLQENQFSGKLPNEFGALSNLRILNVSNNQIQGTLTPNISRCFKLQVLDLMNNEINGKIPLELDRLTALRVLKLSQNQFNGGIPSSIGNLTSLTVLNLGTNFLNGAIPDNFGHYLPKLQQLELSLNNLTGTIPSSLYNTSSLVFFGVASNQLFGEVPQDVGDKLPNLHDYHICFNKFTGSYPRTLHNLTRIQSIRMSWNLLAGEVPRGLGNLADLLMYNIGYNRFISPPNDFGLSFIDSLTNSTRLRFLAFDGNLFEGVIPDSIGNLSADHLQRLYMGGNRIGGKIPSSIGHLLSLTLLNLSHNSIIGEIAPEISRLKGLQMLCLSNNRLSGGIPTSLGDLTNLTKLELSGNQLVGTIPTTFANFKSLLSLDLSSNMLVGSIPHEIFKLSSLSVVLNLSKNAFNGVLPREIGNLENIVTIDISQNNLFGNLPETIQNCKSLEKLLAFENSFQGRVPDSLGSVKGLEILDLSSNKFSGPIPTTLQNLNALHLLNLSFNDLEGNVPTDGVFKNLSRTYLEGNPKLCNPNSSNVCYNGVGRRKSIKTHVIILISVVFFSLLCAIGLLLFCFSSSWYKKRVNDSRSSSTSDTVLKGQHPMISYNELCKATTDFNQENLIGSGSFGTVYKGLLREGMEIAVKVINLAQVGAYKSFFAECEALRSIRHRNLVKLITSCSSTDFKGVEFLALVYKLMKNGSLDDWLRGKQRKHVEEESIGLKSLNLMDRLNIAIDVACALEYLHHECEPPVVHCDLKPSNVFLDEDMTAKVGDFGLARSLIERSNDSQYSTTSTCGLIGSIGYIPPEYGMGGKPSTNGDVYSYGVMLLELFTGMSPTHEAFTGGMTLVKWVQSTAKNNIIEILDPELQVIDLVDDEQHSTINYDYHEQFFASIVNVGLSCAVESPEARISMRDVYIKLMSLRDGLRKVAHA</sequence>
<dbReference type="FunFam" id="3.30.200.20:FF:000432">
    <property type="entry name" value="LRR receptor-like serine/threonine-protein kinase EFR"/>
    <property type="match status" value="1"/>
</dbReference>
<dbReference type="Pfam" id="PF12799">
    <property type="entry name" value="LRR_4"/>
    <property type="match status" value="1"/>
</dbReference>
<keyword evidence="19" id="KW-0325">Glycoprotein</keyword>
<evidence type="ECO:0000256" key="10">
    <source>
        <dbReference type="ARBA" id="ARBA00022692"/>
    </source>
</evidence>
<keyword evidence="12" id="KW-0677">Repeat</keyword>
<dbReference type="Pfam" id="PF07714">
    <property type="entry name" value="PK_Tyr_Ser-Thr"/>
    <property type="match status" value="1"/>
</dbReference>
<dbReference type="InterPro" id="IPR051716">
    <property type="entry name" value="Plant_RL_S/T_kinase"/>
</dbReference>
<dbReference type="InterPro" id="IPR001245">
    <property type="entry name" value="Ser-Thr/Tyr_kinase_cat_dom"/>
</dbReference>
<dbReference type="InterPro" id="IPR008271">
    <property type="entry name" value="Ser/Thr_kinase_AS"/>
</dbReference>
<evidence type="ECO:0000256" key="8">
    <source>
        <dbReference type="ARBA" id="ARBA00022614"/>
    </source>
</evidence>
<comment type="subcellular location">
    <subcellularLocation>
        <location evidence="1">Cell membrane</location>
        <topology evidence="1">Single-pass membrane protein</topology>
    </subcellularLocation>
    <subcellularLocation>
        <location evidence="2">Membrane</location>
        <topology evidence="2">Single-pass type I membrane protein</topology>
    </subcellularLocation>
</comment>
<feature type="signal peptide" evidence="24">
    <location>
        <begin position="1"/>
        <end position="27"/>
    </location>
</feature>
<accession>A0AAP0P6Y4</accession>
<dbReference type="InterPro" id="IPR013210">
    <property type="entry name" value="LRR_N_plant-typ"/>
</dbReference>
<feature type="transmembrane region" description="Helical" evidence="23">
    <location>
        <begin position="647"/>
        <end position="669"/>
    </location>
</feature>
<evidence type="ECO:0000259" key="25">
    <source>
        <dbReference type="PROSITE" id="PS50011"/>
    </source>
</evidence>
<evidence type="ECO:0000256" key="23">
    <source>
        <dbReference type="SAM" id="Phobius"/>
    </source>
</evidence>
<feature type="chain" id="PRO_5042958743" description="non-specific serine/threonine protein kinase" evidence="24">
    <location>
        <begin position="28"/>
        <end position="1025"/>
    </location>
</feature>
<evidence type="ECO:0000256" key="1">
    <source>
        <dbReference type="ARBA" id="ARBA00004162"/>
    </source>
</evidence>
<feature type="binding site" evidence="22">
    <location>
        <position position="738"/>
    </location>
    <ligand>
        <name>ATP</name>
        <dbReference type="ChEBI" id="CHEBI:30616"/>
    </ligand>
</feature>
<evidence type="ECO:0000256" key="12">
    <source>
        <dbReference type="ARBA" id="ARBA00022737"/>
    </source>
</evidence>
<dbReference type="InterPro" id="IPR001611">
    <property type="entry name" value="Leu-rich_rpt"/>
</dbReference>
<dbReference type="PANTHER" id="PTHR48053">
    <property type="entry name" value="LEUCINE RICH REPEAT FAMILY PROTEIN, EXPRESSED"/>
    <property type="match status" value="1"/>
</dbReference>
<evidence type="ECO:0000256" key="9">
    <source>
        <dbReference type="ARBA" id="ARBA00022679"/>
    </source>
</evidence>
<evidence type="ECO:0000256" key="24">
    <source>
        <dbReference type="SAM" id="SignalP"/>
    </source>
</evidence>
<gene>
    <name evidence="26" type="ORF">Scep_012721</name>
</gene>
<evidence type="ECO:0000256" key="22">
    <source>
        <dbReference type="PROSITE-ProRule" id="PRU10141"/>
    </source>
</evidence>